<dbReference type="InterPro" id="IPR052382">
    <property type="entry name" value="ABHD10_acyl-thioesterase"/>
</dbReference>
<dbReference type="Gene3D" id="3.40.50.1820">
    <property type="entry name" value="alpha/beta hydrolase"/>
    <property type="match status" value="1"/>
</dbReference>
<dbReference type="RefSeq" id="WP_285608295.1">
    <property type="nucleotide sequence ID" value="NZ_BSDC01000002.1"/>
</dbReference>
<dbReference type="Proteomes" id="UP001165044">
    <property type="component" value="Unassembled WGS sequence"/>
</dbReference>
<organism evidence="2 3">
    <name type="scientific">Geothrix edaphica</name>
    <dbReference type="NCBI Taxonomy" id="2927976"/>
    <lineage>
        <taxon>Bacteria</taxon>
        <taxon>Pseudomonadati</taxon>
        <taxon>Acidobacteriota</taxon>
        <taxon>Holophagae</taxon>
        <taxon>Holophagales</taxon>
        <taxon>Holophagaceae</taxon>
        <taxon>Geothrix</taxon>
    </lineage>
</organism>
<dbReference type="PANTHER" id="PTHR16138:SF7">
    <property type="entry name" value="PALMITOYL-PROTEIN THIOESTERASE ABHD10, MITOCHONDRIAL"/>
    <property type="match status" value="1"/>
</dbReference>
<dbReference type="Pfam" id="PF05728">
    <property type="entry name" value="UPF0227"/>
    <property type="match status" value="1"/>
</dbReference>
<reference evidence="2" key="1">
    <citation type="journal article" date="2023" name="Antonie Van Leeuwenhoek">
        <title>Mesoterricola silvestris gen. nov., sp. nov., Mesoterricola sediminis sp. nov., Geothrix oryzae sp. nov., Geothrix edaphica sp. nov., Geothrix rubra sp. nov., and Geothrix limicola sp. nov., six novel members of Acidobacteriota isolated from soils.</title>
        <authorList>
            <person name="Itoh H."/>
            <person name="Sugisawa Y."/>
            <person name="Mise K."/>
            <person name="Xu Z."/>
            <person name="Kuniyasu M."/>
            <person name="Ushijima N."/>
            <person name="Kawano K."/>
            <person name="Kobayashi E."/>
            <person name="Shiratori Y."/>
            <person name="Masuda Y."/>
            <person name="Senoo K."/>
        </authorList>
    </citation>
    <scope>NUCLEOTIDE SEQUENCE</scope>
    <source>
        <strain evidence="2">Red802</strain>
    </source>
</reference>
<protein>
    <recommendedName>
        <fullName evidence="4">Alpha/beta fold hydrolase</fullName>
    </recommendedName>
</protein>
<proteinExistence type="predicted"/>
<evidence type="ECO:0000313" key="3">
    <source>
        <dbReference type="Proteomes" id="UP001165044"/>
    </source>
</evidence>
<keyword evidence="1" id="KW-0378">Hydrolase</keyword>
<sequence>MTPFVYLHGFSSTPNGNKGRFVRQWVEAREIAFHAPDLNLPAFETLTITAQVEAVEALVRGLPEPPVLVGSSLGGFIATAVAHRGSRVKAMLLLAPAIHFAGRRTTHPTWAAYRERGEMEVFHHGAGRLLRLGPELLRDLPNWLGEETWRLAVPTVILHGRADDSVPLAESEAYAARNPEAILHILDDDHGLLAPASLARLEAELDAAR</sequence>
<evidence type="ECO:0000256" key="1">
    <source>
        <dbReference type="ARBA" id="ARBA00022801"/>
    </source>
</evidence>
<dbReference type="InterPro" id="IPR008886">
    <property type="entry name" value="UPF0227/Esterase_YqiA"/>
</dbReference>
<gene>
    <name evidence="2" type="ORF">GETHED_16360</name>
</gene>
<keyword evidence="3" id="KW-1185">Reference proteome</keyword>
<accession>A0ABQ5PY06</accession>
<dbReference type="PANTHER" id="PTHR16138">
    <property type="entry name" value="MYCOPHENOLIC ACID ACYL-GLUCURONIDE ESTERASE, MITOCHONDRIAL"/>
    <property type="match status" value="1"/>
</dbReference>
<dbReference type="SUPFAM" id="SSF53474">
    <property type="entry name" value="alpha/beta-Hydrolases"/>
    <property type="match status" value="1"/>
</dbReference>
<dbReference type="InterPro" id="IPR029058">
    <property type="entry name" value="AB_hydrolase_fold"/>
</dbReference>
<evidence type="ECO:0000313" key="2">
    <source>
        <dbReference type="EMBL" id="GLH67272.1"/>
    </source>
</evidence>
<name>A0ABQ5PY06_9BACT</name>
<dbReference type="EMBL" id="BSDC01000002">
    <property type="protein sequence ID" value="GLH67272.1"/>
    <property type="molecule type" value="Genomic_DNA"/>
</dbReference>
<comment type="caution">
    <text evidence="2">The sequence shown here is derived from an EMBL/GenBank/DDBJ whole genome shotgun (WGS) entry which is preliminary data.</text>
</comment>
<evidence type="ECO:0008006" key="4">
    <source>
        <dbReference type="Google" id="ProtNLM"/>
    </source>
</evidence>